<proteinExistence type="predicted"/>
<organism evidence="1 2">
    <name type="scientific">Salix koriyanagi</name>
    <dbReference type="NCBI Taxonomy" id="2511006"/>
    <lineage>
        <taxon>Eukaryota</taxon>
        <taxon>Viridiplantae</taxon>
        <taxon>Streptophyta</taxon>
        <taxon>Embryophyta</taxon>
        <taxon>Tracheophyta</taxon>
        <taxon>Spermatophyta</taxon>
        <taxon>Magnoliopsida</taxon>
        <taxon>eudicotyledons</taxon>
        <taxon>Gunneridae</taxon>
        <taxon>Pentapetalae</taxon>
        <taxon>rosids</taxon>
        <taxon>fabids</taxon>
        <taxon>Malpighiales</taxon>
        <taxon>Salicaceae</taxon>
        <taxon>Saliceae</taxon>
        <taxon>Salix</taxon>
    </lineage>
</organism>
<name>A0A9Q1A4K1_9ROSI</name>
<accession>A0A9Q1A4K1</accession>
<dbReference type="AlphaFoldDB" id="A0A9Q1A4K1"/>
<evidence type="ECO:0000313" key="2">
    <source>
        <dbReference type="Proteomes" id="UP001151752"/>
    </source>
</evidence>
<comment type="caution">
    <text evidence="1">The sequence shown here is derived from an EMBL/GenBank/DDBJ whole genome shotgun (WGS) entry which is preliminary data.</text>
</comment>
<sequence>MITEELDNSCTGLFYVLIHLHLPPDMLLFWSGNQHRIMGTSFQNPAWKEFNSLKNVANGTYDAYQVFASLNALASADFKLNLLPIASCPSLSSNCTLKEADSRIQTFILLLYVF</sequence>
<gene>
    <name evidence="1" type="ORF">OIU74_027202</name>
</gene>
<keyword evidence="2" id="KW-1185">Reference proteome</keyword>
<reference evidence="1" key="1">
    <citation type="submission" date="2022-11" db="EMBL/GenBank/DDBJ databases">
        <authorList>
            <person name="Hyden B.L."/>
            <person name="Feng K."/>
            <person name="Yates T."/>
            <person name="Jawdy S."/>
            <person name="Smart L.B."/>
            <person name="Muchero W."/>
        </authorList>
    </citation>
    <scope>NUCLEOTIDE SEQUENCE</scope>
    <source>
        <tissue evidence="1">Shoot tip</tissue>
    </source>
</reference>
<reference evidence="1" key="2">
    <citation type="journal article" date="2023" name="Int. J. Mol. Sci.">
        <title>De Novo Assembly and Annotation of 11 Diverse Shrub Willow (Salix) Genomes Reveals Novel Gene Organization in Sex-Linked Regions.</title>
        <authorList>
            <person name="Hyden B."/>
            <person name="Feng K."/>
            <person name="Yates T.B."/>
            <person name="Jawdy S."/>
            <person name="Cereghino C."/>
            <person name="Smart L.B."/>
            <person name="Muchero W."/>
        </authorList>
    </citation>
    <scope>NUCLEOTIDE SEQUENCE</scope>
    <source>
        <tissue evidence="1">Shoot tip</tissue>
    </source>
</reference>
<evidence type="ECO:0000313" key="1">
    <source>
        <dbReference type="EMBL" id="KAJ6758070.1"/>
    </source>
</evidence>
<protein>
    <submittedName>
        <fullName evidence="1">Uncharacterized protein</fullName>
    </submittedName>
</protein>
<dbReference type="EMBL" id="JAPFFM010000007">
    <property type="protein sequence ID" value="KAJ6758070.1"/>
    <property type="molecule type" value="Genomic_DNA"/>
</dbReference>
<dbReference type="Proteomes" id="UP001151752">
    <property type="component" value="Chromosome 13"/>
</dbReference>